<dbReference type="SUPFAM" id="SSF53756">
    <property type="entry name" value="UDP-Glycosyltransferase/glycogen phosphorylase"/>
    <property type="match status" value="1"/>
</dbReference>
<organism evidence="5 6">
    <name type="scientific">Artemisia annua</name>
    <name type="common">Sweet wormwood</name>
    <dbReference type="NCBI Taxonomy" id="35608"/>
    <lineage>
        <taxon>Eukaryota</taxon>
        <taxon>Viridiplantae</taxon>
        <taxon>Streptophyta</taxon>
        <taxon>Embryophyta</taxon>
        <taxon>Tracheophyta</taxon>
        <taxon>Spermatophyta</taxon>
        <taxon>Magnoliopsida</taxon>
        <taxon>eudicotyledons</taxon>
        <taxon>Gunneridae</taxon>
        <taxon>Pentapetalae</taxon>
        <taxon>asterids</taxon>
        <taxon>campanulids</taxon>
        <taxon>Asterales</taxon>
        <taxon>Asteraceae</taxon>
        <taxon>Asteroideae</taxon>
        <taxon>Anthemideae</taxon>
        <taxon>Artemisiinae</taxon>
        <taxon>Artemisia</taxon>
    </lineage>
</organism>
<keyword evidence="2 3" id="KW-0808">Transferase</keyword>
<accession>A0A2U1MAA4</accession>
<dbReference type="OrthoDB" id="5835829at2759"/>
<dbReference type="PROSITE" id="PS00375">
    <property type="entry name" value="UDPGT"/>
    <property type="match status" value="1"/>
</dbReference>
<dbReference type="EMBL" id="PKPP01005972">
    <property type="protein sequence ID" value="PWA58179.1"/>
    <property type="molecule type" value="Genomic_DNA"/>
</dbReference>
<dbReference type="CDD" id="cd03784">
    <property type="entry name" value="GT1_Gtf-like"/>
    <property type="match status" value="1"/>
</dbReference>
<evidence type="ECO:0000256" key="1">
    <source>
        <dbReference type="ARBA" id="ARBA00009995"/>
    </source>
</evidence>
<reference evidence="5 6" key="1">
    <citation type="journal article" date="2018" name="Mol. Plant">
        <title>The genome of Artemisia annua provides insight into the evolution of Asteraceae family and artemisinin biosynthesis.</title>
        <authorList>
            <person name="Shen Q."/>
            <person name="Zhang L."/>
            <person name="Liao Z."/>
            <person name="Wang S."/>
            <person name="Yan T."/>
            <person name="Shi P."/>
            <person name="Liu M."/>
            <person name="Fu X."/>
            <person name="Pan Q."/>
            <person name="Wang Y."/>
            <person name="Lv Z."/>
            <person name="Lu X."/>
            <person name="Zhang F."/>
            <person name="Jiang W."/>
            <person name="Ma Y."/>
            <person name="Chen M."/>
            <person name="Hao X."/>
            <person name="Li L."/>
            <person name="Tang Y."/>
            <person name="Lv G."/>
            <person name="Zhou Y."/>
            <person name="Sun X."/>
            <person name="Brodelius P.E."/>
            <person name="Rose J.K.C."/>
            <person name="Tang K."/>
        </authorList>
    </citation>
    <scope>NUCLEOTIDE SEQUENCE [LARGE SCALE GENOMIC DNA]</scope>
    <source>
        <strain evidence="6">cv. Huhao1</strain>
        <tissue evidence="5">Leaf</tissue>
    </source>
</reference>
<evidence type="ECO:0000256" key="3">
    <source>
        <dbReference type="RuleBase" id="RU003718"/>
    </source>
</evidence>
<dbReference type="Proteomes" id="UP000245207">
    <property type="component" value="Unassembled WGS sequence"/>
</dbReference>
<dbReference type="EC" id="2.4.1.-" evidence="4"/>
<gene>
    <name evidence="5" type="ORF">CTI12_AA403420</name>
</gene>
<dbReference type="Pfam" id="PF00201">
    <property type="entry name" value="UDPGT"/>
    <property type="match status" value="1"/>
</dbReference>
<evidence type="ECO:0000256" key="4">
    <source>
        <dbReference type="RuleBase" id="RU362057"/>
    </source>
</evidence>
<evidence type="ECO:0000313" key="5">
    <source>
        <dbReference type="EMBL" id="PWA58179.1"/>
    </source>
</evidence>
<proteinExistence type="inferred from homology"/>
<dbReference type="Gene3D" id="3.40.50.2000">
    <property type="entry name" value="Glycogen Phosphorylase B"/>
    <property type="match status" value="2"/>
</dbReference>
<dbReference type="InterPro" id="IPR002213">
    <property type="entry name" value="UDP_glucos_trans"/>
</dbReference>
<dbReference type="FunFam" id="3.40.50.2000:FF:000027">
    <property type="entry name" value="Glycosyltransferase"/>
    <property type="match status" value="1"/>
</dbReference>
<comment type="caution">
    <text evidence="5">The sequence shown here is derived from an EMBL/GenBank/DDBJ whole genome shotgun (WGS) entry which is preliminary data.</text>
</comment>
<dbReference type="PANTHER" id="PTHR11926:SF774">
    <property type="entry name" value="UDP-GLYCOSYLTRANSFERASE 85A1-RELATED"/>
    <property type="match status" value="1"/>
</dbReference>
<sequence>MSSLNVLEKPHAVCIPFAAQGHINPMLKLAKILHYKGFHITFVNTEYNQKRLQKSQGSVDLPSFQFETIPDGLPPPENLDVTQDIPSLLKSTSETCLEPFKKLLSKLNNTTGIPPVTCIVSDGVMSFTIDAAEELDIPEVLFWTTSACGFLAYAHYITLKEKGLIPLKDSANLTNGYLETKVDCIPSMEGIRLKDIPSFIRTTDPNDFMIKFVIQETERAKRASAIVLNTFSDLEQDVLNELSLIYPSVYPIGPLHAMVRDFEDKDLQSLGSSLWKEDSECLEWLDCQESGSVIYVNFGSITVITPQQLEEFSWGLANSEQKFLWVIRPDLVRVDSLVLSAEFLEMTRDKGFVASWCPQEKVLDHPSIGGFLTHSGWNSTLESITSGVPMICWPFFAEQQTNCWWCCNQWGIGMEIDSDVKRNQVEKVVRALMDGKCLDLTTMATVWKKKAASWESSRQNIDNLINQVLNPAVLGSK</sequence>
<keyword evidence="6" id="KW-1185">Reference proteome</keyword>
<dbReference type="GO" id="GO:0080043">
    <property type="term" value="F:quercetin 3-O-glucosyltransferase activity"/>
    <property type="evidence" value="ECO:0007669"/>
    <property type="project" value="TreeGrafter"/>
</dbReference>
<name>A0A2U1MAA4_ARTAN</name>
<dbReference type="FunFam" id="3.40.50.2000:FF:000055">
    <property type="entry name" value="Glycosyltransferase"/>
    <property type="match status" value="1"/>
</dbReference>
<comment type="similarity">
    <text evidence="1 3">Belongs to the UDP-glycosyltransferase family.</text>
</comment>
<dbReference type="PANTHER" id="PTHR11926">
    <property type="entry name" value="GLUCOSYL/GLUCURONOSYL TRANSFERASES"/>
    <property type="match status" value="1"/>
</dbReference>
<keyword evidence="3" id="KW-0328">Glycosyltransferase</keyword>
<dbReference type="InterPro" id="IPR035595">
    <property type="entry name" value="UDP_glycos_trans_CS"/>
</dbReference>
<dbReference type="GO" id="GO:0080044">
    <property type="term" value="F:quercetin 7-O-glucosyltransferase activity"/>
    <property type="evidence" value="ECO:0007669"/>
    <property type="project" value="TreeGrafter"/>
</dbReference>
<dbReference type="AlphaFoldDB" id="A0A2U1MAA4"/>
<evidence type="ECO:0000256" key="2">
    <source>
        <dbReference type="ARBA" id="ARBA00022679"/>
    </source>
</evidence>
<protein>
    <recommendedName>
        <fullName evidence="4">Glycosyltransferase</fullName>
        <ecNumber evidence="4">2.4.1.-</ecNumber>
    </recommendedName>
</protein>
<evidence type="ECO:0000313" key="6">
    <source>
        <dbReference type="Proteomes" id="UP000245207"/>
    </source>
</evidence>